<evidence type="ECO:0000259" key="5">
    <source>
        <dbReference type="PROSITE" id="PS51733"/>
    </source>
</evidence>
<dbReference type="AlphaFoldDB" id="A0A8A3P0X4"/>
<dbReference type="GO" id="GO:0005739">
    <property type="term" value="C:mitochondrion"/>
    <property type="evidence" value="ECO:0007669"/>
    <property type="project" value="TreeGrafter"/>
</dbReference>
<gene>
    <name evidence="6" type="ORF">DSL72_001112</name>
</gene>
<dbReference type="SUPFAM" id="SSF55681">
    <property type="entry name" value="Class II aaRS and biotin synthetases"/>
    <property type="match status" value="1"/>
</dbReference>
<evidence type="ECO:0000313" key="6">
    <source>
        <dbReference type="EMBL" id="QSZ31545.1"/>
    </source>
</evidence>
<evidence type="ECO:0000256" key="1">
    <source>
        <dbReference type="ARBA" id="ARBA00003253"/>
    </source>
</evidence>
<protein>
    <recommendedName>
        <fullName evidence="4">Putative lipoate-protein ligase A</fullName>
    </recommendedName>
</protein>
<comment type="similarity">
    <text evidence="3">Belongs to the LplA family.</text>
</comment>
<dbReference type="PROSITE" id="PS51733">
    <property type="entry name" value="BPL_LPL_CATALYTIC"/>
    <property type="match status" value="1"/>
</dbReference>
<reference evidence="6" key="1">
    <citation type="submission" date="2020-10" db="EMBL/GenBank/DDBJ databases">
        <title>Genome Sequence of Monilinia vaccinii-corymbosi Sheds Light on Mummy Berry Disease Infection of Blueberry and Mating Type.</title>
        <authorList>
            <person name="Yow A.G."/>
            <person name="Zhang Y."/>
            <person name="Bansal K."/>
            <person name="Eacker S.M."/>
            <person name="Sullivan S."/>
            <person name="Liachko I."/>
            <person name="Cubeta M.A."/>
            <person name="Rollins J.A."/>
            <person name="Ashrafi H."/>
        </authorList>
    </citation>
    <scope>NUCLEOTIDE SEQUENCE</scope>
    <source>
        <strain evidence="6">RL-1</strain>
    </source>
</reference>
<dbReference type="InterPro" id="IPR045864">
    <property type="entry name" value="aa-tRNA-synth_II/BPL/LPL"/>
</dbReference>
<organism evidence="6 7">
    <name type="scientific">Monilinia vaccinii-corymbosi</name>
    <dbReference type="NCBI Taxonomy" id="61207"/>
    <lineage>
        <taxon>Eukaryota</taxon>
        <taxon>Fungi</taxon>
        <taxon>Dikarya</taxon>
        <taxon>Ascomycota</taxon>
        <taxon>Pezizomycotina</taxon>
        <taxon>Leotiomycetes</taxon>
        <taxon>Helotiales</taxon>
        <taxon>Sclerotiniaceae</taxon>
        <taxon>Monilinia</taxon>
    </lineage>
</organism>
<name>A0A8A3P0X4_9HELO</name>
<keyword evidence="7" id="KW-1185">Reference proteome</keyword>
<comment type="pathway">
    <text evidence="2">Protein modification; protein lipoylation via exogenous pathway; protein N(6)-(lipoyl)lysine from lipoate: step 2/2.</text>
</comment>
<dbReference type="Proteomes" id="UP000672032">
    <property type="component" value="Chromosome 2"/>
</dbReference>
<dbReference type="Pfam" id="PF21948">
    <property type="entry name" value="LplA-B_cat"/>
    <property type="match status" value="1"/>
</dbReference>
<proteinExistence type="inferred from homology"/>
<dbReference type="EMBL" id="CP063406">
    <property type="protein sequence ID" value="QSZ31545.1"/>
    <property type="molecule type" value="Genomic_DNA"/>
</dbReference>
<dbReference type="GO" id="GO:0017118">
    <property type="term" value="F:lipoyltransferase activity"/>
    <property type="evidence" value="ECO:0007669"/>
    <property type="project" value="TreeGrafter"/>
</dbReference>
<dbReference type="InterPro" id="IPR004143">
    <property type="entry name" value="BPL_LPL_catalytic"/>
</dbReference>
<feature type="domain" description="BPL/LPL catalytic" evidence="5">
    <location>
        <begin position="77"/>
        <end position="268"/>
    </location>
</feature>
<evidence type="ECO:0000256" key="2">
    <source>
        <dbReference type="ARBA" id="ARBA00005085"/>
    </source>
</evidence>
<dbReference type="OrthoDB" id="201621at2759"/>
<dbReference type="InterPro" id="IPR004562">
    <property type="entry name" value="LipoylTrfase_LipoateP_Ligase"/>
</dbReference>
<dbReference type="PANTHER" id="PTHR12561:SF3">
    <property type="entry name" value="LIPOYLTRANSFERASE 1, MITOCHONDRIAL"/>
    <property type="match status" value="1"/>
</dbReference>
<evidence type="ECO:0000313" key="7">
    <source>
        <dbReference type="Proteomes" id="UP000672032"/>
    </source>
</evidence>
<dbReference type="PANTHER" id="PTHR12561">
    <property type="entry name" value="LIPOATE-PROTEIN LIGASE"/>
    <property type="match status" value="1"/>
</dbReference>
<comment type="function">
    <text evidence="1">Catalyzes both the ATP-dependent activation of exogenously supplied lipoate to lipoyl-AMP and the transfer of the activated lipoyl onto the lipoyl domains of lipoate-dependent enzymes.</text>
</comment>
<dbReference type="GO" id="GO:0009249">
    <property type="term" value="P:protein lipoylation"/>
    <property type="evidence" value="ECO:0007669"/>
    <property type="project" value="InterPro"/>
</dbReference>
<evidence type="ECO:0000256" key="4">
    <source>
        <dbReference type="ARBA" id="ARBA00015925"/>
    </source>
</evidence>
<dbReference type="UniPathway" id="UPA00537">
    <property type="reaction ID" value="UER00595"/>
</dbReference>
<accession>A0A8A3P0X4</accession>
<dbReference type="CDD" id="cd16443">
    <property type="entry name" value="LplA"/>
    <property type="match status" value="1"/>
</dbReference>
<evidence type="ECO:0000256" key="3">
    <source>
        <dbReference type="ARBA" id="ARBA00008242"/>
    </source>
</evidence>
<sequence>MAPPWGLISQFMCRGTMTPLPRSFFARRHYSSSSSSSVSEFMQNATNPINKTQVYISRSLDPYINLSIEHYLLEKTPADSTILFLYTNKPSVVIGRNQNPWNEVKLSLITGHPVSLVRRRSGGGTVYHDMGNVNYCVICPTSCFDRDKHAEMVVRALHKLGQPRAAVNARHDIVLKPGGEGSNSVLTYKISGSAYKLTRERSLHHGTCLLNNADIALMCKYLLSPAKRFIEARGVKSVSSKVTMAEVENEAFERAVMAEFGEMYGSPEPIILTENLKGIPEIAKGIDELTSPEWIFSQTPQFTFTTDQSQKPKKKRFPIPRDIPKSFEASFTARNGAITKADIHWKDDSDREIQIGKDLVGKNIFEIEWNRFPKHVKDEPLMWLSKLFSAKVLDWDKGRERNA</sequence>
<dbReference type="Gene3D" id="3.30.930.10">
    <property type="entry name" value="Bira Bifunctional Protein, Domain 2"/>
    <property type="match status" value="1"/>
</dbReference>